<dbReference type="EMBL" id="CP015136">
    <property type="protein sequence ID" value="AMY12582.1"/>
    <property type="molecule type" value="Genomic_DNA"/>
</dbReference>
<evidence type="ECO:0000256" key="3">
    <source>
        <dbReference type="ARBA" id="ARBA00022691"/>
    </source>
</evidence>
<feature type="binding site" evidence="10">
    <location>
        <position position="275"/>
    </location>
    <ligand>
        <name>substrate</name>
    </ligand>
</feature>
<dbReference type="InterPro" id="IPR038521">
    <property type="entry name" value="ThiC/Bza_core_dom"/>
</dbReference>
<feature type="binding site" evidence="10">
    <location>
        <begin position="336"/>
        <end position="339"/>
    </location>
    <ligand>
        <name>substrate</name>
    </ligand>
</feature>
<dbReference type="SFLD" id="SFLDF00407">
    <property type="entry name" value="phosphomethylpyrimidine_syntha"/>
    <property type="match status" value="1"/>
</dbReference>
<dbReference type="FunFam" id="3.20.20.540:FF:000001">
    <property type="entry name" value="Phosphomethylpyrimidine synthase"/>
    <property type="match status" value="1"/>
</dbReference>
<dbReference type="GO" id="GO:0051539">
    <property type="term" value="F:4 iron, 4 sulfur cluster binding"/>
    <property type="evidence" value="ECO:0007669"/>
    <property type="project" value="UniProtKB-KW"/>
</dbReference>
<evidence type="ECO:0000256" key="6">
    <source>
        <dbReference type="ARBA" id="ARBA00022977"/>
    </source>
</evidence>
<evidence type="ECO:0000259" key="11">
    <source>
        <dbReference type="Pfam" id="PF13667"/>
    </source>
</evidence>
<dbReference type="GO" id="GO:0005829">
    <property type="term" value="C:cytosol"/>
    <property type="evidence" value="ECO:0007669"/>
    <property type="project" value="TreeGrafter"/>
</dbReference>
<comment type="catalytic activity">
    <reaction evidence="10">
        <text>5-amino-1-(5-phospho-beta-D-ribosyl)imidazole + S-adenosyl-L-methionine = 4-amino-2-methyl-5-(phosphooxymethyl)pyrimidine + CO + 5'-deoxyadenosine + formate + L-methionine + 3 H(+)</text>
        <dbReference type="Rhea" id="RHEA:24840"/>
        <dbReference type="ChEBI" id="CHEBI:15378"/>
        <dbReference type="ChEBI" id="CHEBI:15740"/>
        <dbReference type="ChEBI" id="CHEBI:17245"/>
        <dbReference type="ChEBI" id="CHEBI:17319"/>
        <dbReference type="ChEBI" id="CHEBI:57844"/>
        <dbReference type="ChEBI" id="CHEBI:58354"/>
        <dbReference type="ChEBI" id="CHEBI:59789"/>
        <dbReference type="ChEBI" id="CHEBI:137981"/>
        <dbReference type="EC" id="4.1.99.17"/>
    </reaction>
</comment>
<comment type="pathway">
    <text evidence="10">Cofactor biosynthesis; thiamine diphosphate biosynthesis.</text>
</comment>
<evidence type="ECO:0000256" key="1">
    <source>
        <dbReference type="ARBA" id="ARBA00003175"/>
    </source>
</evidence>
<dbReference type="Gene3D" id="6.10.250.620">
    <property type="match status" value="1"/>
</dbReference>
<evidence type="ECO:0000256" key="8">
    <source>
        <dbReference type="ARBA" id="ARBA00023014"/>
    </source>
</evidence>
<dbReference type="PANTHER" id="PTHR30557">
    <property type="entry name" value="THIAMINE BIOSYNTHESIS PROTEIN THIC"/>
    <property type="match status" value="1"/>
</dbReference>
<feature type="binding site" evidence="10">
    <location>
        <position position="379"/>
    </location>
    <ligand>
        <name>Zn(2+)</name>
        <dbReference type="ChEBI" id="CHEBI:29105"/>
    </ligand>
</feature>
<reference evidence="12 13" key="1">
    <citation type="journal article" date="2016" name="Genome Announc.">
        <title>First Complete Genome Sequence of a Subdivision 6 Acidobacterium Strain.</title>
        <authorList>
            <person name="Huang S."/>
            <person name="Vieira S."/>
            <person name="Bunk B."/>
            <person name="Riedel T."/>
            <person name="Sproer C."/>
            <person name="Overmann J."/>
        </authorList>
    </citation>
    <scope>NUCLEOTIDE SEQUENCE [LARGE SCALE GENOMIC DNA]</scope>
    <source>
        <strain evidence="13">DSM 100886 HEG_-6_39</strain>
    </source>
</reference>
<keyword evidence="8 10" id="KW-0411">Iron-sulfur</keyword>
<evidence type="ECO:0000313" key="12">
    <source>
        <dbReference type="EMBL" id="AMY12582.1"/>
    </source>
</evidence>
<reference evidence="13" key="2">
    <citation type="submission" date="2016-04" db="EMBL/GenBank/DDBJ databases">
        <title>First Complete Genome Sequence of a Subdivision 6 Acidobacterium.</title>
        <authorList>
            <person name="Huang S."/>
            <person name="Vieira S."/>
            <person name="Bunk B."/>
            <person name="Riedel T."/>
            <person name="Sproeer C."/>
            <person name="Overmann J."/>
        </authorList>
    </citation>
    <scope>NUCLEOTIDE SEQUENCE [LARGE SCALE GENOMIC DNA]</scope>
    <source>
        <strain evidence="13">DSM 100886 HEG_-6_39</strain>
    </source>
</reference>
<keyword evidence="13" id="KW-1185">Reference proteome</keyword>
<dbReference type="Proteomes" id="UP000076079">
    <property type="component" value="Chromosome"/>
</dbReference>
<keyword evidence="5 10" id="KW-0862">Zinc</keyword>
<comment type="similarity">
    <text evidence="10">Belongs to the ThiC family.</text>
</comment>
<gene>
    <name evidence="10 12" type="primary">thiC</name>
    <name evidence="12" type="ORF">LuPra_05859</name>
</gene>
<evidence type="ECO:0000256" key="5">
    <source>
        <dbReference type="ARBA" id="ARBA00022833"/>
    </source>
</evidence>
<dbReference type="EC" id="4.1.99.17" evidence="10"/>
<feature type="binding site" evidence="10">
    <location>
        <position position="375"/>
    </location>
    <ligand>
        <name>substrate</name>
    </ligand>
</feature>
<dbReference type="Pfam" id="PF01964">
    <property type="entry name" value="ThiC_Rad_SAM"/>
    <property type="match status" value="1"/>
</dbReference>
<dbReference type="Pfam" id="PF13667">
    <property type="entry name" value="ThiC-associated"/>
    <property type="match status" value="1"/>
</dbReference>
<dbReference type="NCBIfam" id="NF006763">
    <property type="entry name" value="PRK09284.1"/>
    <property type="match status" value="1"/>
</dbReference>
<feature type="binding site" evidence="10">
    <location>
        <position position="239"/>
    </location>
    <ligand>
        <name>substrate</name>
    </ligand>
</feature>
<keyword evidence="3 10" id="KW-0949">S-adenosyl-L-methionine</keyword>
<protein>
    <recommendedName>
        <fullName evidence="10">Phosphomethylpyrimidine synthase</fullName>
        <ecNumber evidence="10">4.1.99.17</ecNumber>
    </recommendedName>
    <alternativeName>
        <fullName evidence="10">Hydroxymethylpyrimidine phosphate synthase</fullName>
        <shortName evidence="10">HMP-P synthase</shortName>
        <shortName evidence="10">HMP-phosphate synthase</shortName>
        <shortName evidence="10">HMPP synthase</shortName>
    </alternativeName>
    <alternativeName>
        <fullName evidence="10">Thiamine biosynthesis protein ThiC</fullName>
    </alternativeName>
</protein>
<comment type="function">
    <text evidence="1 10">Catalyzes the synthesis of the hydroxymethylpyrimidine phosphate (HMP-P) moiety of thiamine from aminoimidazole ribotide (AIR) in a radical S-adenosyl-L-methionine (SAM)-dependent reaction.</text>
</comment>
<evidence type="ECO:0000256" key="10">
    <source>
        <dbReference type="HAMAP-Rule" id="MF_00089"/>
    </source>
</evidence>
<dbReference type="GO" id="GO:0008270">
    <property type="term" value="F:zinc ion binding"/>
    <property type="evidence" value="ECO:0007669"/>
    <property type="project" value="UniProtKB-UniRule"/>
</dbReference>
<feature type="binding site" evidence="10">
    <location>
        <position position="531"/>
    </location>
    <ligand>
        <name>[4Fe-4S] cluster</name>
        <dbReference type="ChEBI" id="CHEBI:49883"/>
        <note>4Fe-4S-S-AdoMet</note>
    </ligand>
</feature>
<evidence type="ECO:0000256" key="7">
    <source>
        <dbReference type="ARBA" id="ARBA00023004"/>
    </source>
</evidence>
<dbReference type="InterPro" id="IPR025747">
    <property type="entry name" value="ThiC-associated_dom"/>
</dbReference>
<dbReference type="AlphaFoldDB" id="A0A143PVH2"/>
<dbReference type="OrthoDB" id="9805897at2"/>
<dbReference type="UniPathway" id="UPA00060"/>
<dbReference type="GO" id="GO:0009228">
    <property type="term" value="P:thiamine biosynthetic process"/>
    <property type="evidence" value="ECO:0007669"/>
    <property type="project" value="UniProtKB-UniRule"/>
</dbReference>
<keyword evidence="7 10" id="KW-0408">Iron</keyword>
<evidence type="ECO:0000256" key="4">
    <source>
        <dbReference type="ARBA" id="ARBA00022723"/>
    </source>
</evidence>
<dbReference type="NCBIfam" id="NF009895">
    <property type="entry name" value="PRK13352.1"/>
    <property type="match status" value="1"/>
</dbReference>
<dbReference type="KEGG" id="abac:LuPra_05859"/>
<feature type="binding site" evidence="10">
    <location>
        <position position="210"/>
    </location>
    <ligand>
        <name>substrate</name>
    </ligand>
</feature>
<dbReference type="SFLD" id="SFLDS00113">
    <property type="entry name" value="Radical_SAM_Phosphomethylpyrim"/>
    <property type="match status" value="1"/>
</dbReference>
<feature type="binding site" evidence="10">
    <location>
        <position position="181"/>
    </location>
    <ligand>
        <name>substrate</name>
    </ligand>
</feature>
<evidence type="ECO:0000256" key="2">
    <source>
        <dbReference type="ARBA" id="ARBA00022485"/>
    </source>
</evidence>
<organism evidence="12 13">
    <name type="scientific">Luteitalea pratensis</name>
    <dbReference type="NCBI Taxonomy" id="1855912"/>
    <lineage>
        <taxon>Bacteria</taxon>
        <taxon>Pseudomonadati</taxon>
        <taxon>Acidobacteriota</taxon>
        <taxon>Vicinamibacteria</taxon>
        <taxon>Vicinamibacterales</taxon>
        <taxon>Vicinamibacteraceae</taxon>
        <taxon>Luteitalea</taxon>
    </lineage>
</organism>
<sequence>MSQSPAPAATSLLTYEEAFPGSRKVLVEGPLGVRVPMREIELSGGNAPLRVYDTSGPQGVDVREGLPQSRRTWIEGRGDTVEEPRHLLLEAWTREMPPALAARTRTRRRARGDQAVSQLAYARRGDITTEMAYIATRESLTPEFVRDEVARGRAIIPANINHPELEPMIIGRHFLVKINANIGNSAVSSSIEEEVDKLRWSTLWGADTVMDLSTGRDIHETREWIIRNSAVPIGTVPIYQALEKVGGRPEELTWELYRDTLIEQAEQGVDYFTVHAGVLLRYIPLTARRVTGIVSRGGSILAKWCLAHHKENFLYTHFREICEIMRAYDVSFSLGDGLRPGSIADANDAAQFGELQTQGELTRIAWEYDVQVMNEGPGHVPMHLIKENMEKQLEWCGEAPFYTLGPLTTDIAPGYDHITSAIGAAMIGWYGTAMLCYVTPKEHLGLPNRDDVKAGVIAYKIAAHAADLAKGHPHARVWDDTLSKARFEFRWRDQFNLALDPVTARAYHDETLPAEGAKVAHFCSMCGPKFCSMEITQQVRDYAAAQGLEADQALARGLEEKAQEFGKAGEIYVKAEA</sequence>
<dbReference type="PANTHER" id="PTHR30557:SF1">
    <property type="entry name" value="PHOSPHOMETHYLPYRIMIDINE SYNTHASE, CHLOROPLASTIC"/>
    <property type="match status" value="1"/>
</dbReference>
<dbReference type="RefSeq" id="WP_157899833.1">
    <property type="nucleotide sequence ID" value="NZ_CP015136.1"/>
</dbReference>
<feature type="binding site" evidence="10">
    <location>
        <position position="526"/>
    </location>
    <ligand>
        <name>[4Fe-4S] cluster</name>
        <dbReference type="ChEBI" id="CHEBI:49883"/>
        <note>4Fe-4S-S-AdoMet</note>
    </ligand>
</feature>
<dbReference type="PATRIC" id="fig|1813736.3.peg.6161"/>
<dbReference type="NCBIfam" id="TIGR00190">
    <property type="entry name" value="thiC"/>
    <property type="match status" value="1"/>
</dbReference>
<dbReference type="InterPro" id="IPR037509">
    <property type="entry name" value="ThiC"/>
</dbReference>
<feature type="binding site" evidence="10">
    <location>
        <begin position="295"/>
        <end position="297"/>
    </location>
    <ligand>
        <name>substrate</name>
    </ligand>
</feature>
<keyword evidence="6 10" id="KW-0784">Thiamine biosynthesis</keyword>
<dbReference type="GO" id="GO:0009229">
    <property type="term" value="P:thiamine diphosphate biosynthetic process"/>
    <property type="evidence" value="ECO:0007669"/>
    <property type="project" value="UniProtKB-UniRule"/>
</dbReference>
<dbReference type="SFLD" id="SFLDG01114">
    <property type="entry name" value="phosphomethylpyrimidine_syntha"/>
    <property type="match status" value="1"/>
</dbReference>
<accession>A0A143PVH2</accession>
<feature type="binding site" evidence="10">
    <location>
        <position position="443"/>
    </location>
    <ligand>
        <name>Zn(2+)</name>
        <dbReference type="ChEBI" id="CHEBI:29105"/>
    </ligand>
</feature>
<keyword evidence="4 10" id="KW-0479">Metal-binding</keyword>
<evidence type="ECO:0000256" key="9">
    <source>
        <dbReference type="ARBA" id="ARBA00023239"/>
    </source>
</evidence>
<dbReference type="GO" id="GO:0070284">
    <property type="term" value="F:phosphomethylpyrimidine synthase activity"/>
    <property type="evidence" value="ECO:0007669"/>
    <property type="project" value="UniProtKB-EC"/>
</dbReference>
<feature type="binding site" evidence="10">
    <location>
        <position position="523"/>
    </location>
    <ligand>
        <name>[4Fe-4S] cluster</name>
        <dbReference type="ChEBI" id="CHEBI:49883"/>
        <note>4Fe-4S-S-AdoMet</note>
    </ligand>
</feature>
<dbReference type="InterPro" id="IPR002817">
    <property type="entry name" value="ThiC/BzaA/B"/>
</dbReference>
<keyword evidence="2 10" id="KW-0004">4Fe-4S</keyword>
<name>A0A143PVH2_LUTPR</name>
<dbReference type="Gene3D" id="3.20.20.540">
    <property type="entry name" value="Radical SAM ThiC family, central domain"/>
    <property type="match status" value="1"/>
</dbReference>
<keyword evidence="9 10" id="KW-0456">Lyase</keyword>
<dbReference type="STRING" id="1855912.LuPra_05859"/>
<proteinExistence type="inferred from homology"/>
<feature type="binding site" evidence="10">
    <location>
        <position position="402"/>
    </location>
    <ligand>
        <name>substrate</name>
    </ligand>
</feature>
<feature type="domain" description="ThiC-associated" evidence="11">
    <location>
        <begin position="19"/>
        <end position="80"/>
    </location>
</feature>
<dbReference type="HAMAP" id="MF_00089">
    <property type="entry name" value="ThiC"/>
    <property type="match status" value="1"/>
</dbReference>
<evidence type="ECO:0000313" key="13">
    <source>
        <dbReference type="Proteomes" id="UP000076079"/>
    </source>
</evidence>
<comment type="cofactor">
    <cofactor evidence="10">
        <name>[4Fe-4S] cluster</name>
        <dbReference type="ChEBI" id="CHEBI:49883"/>
    </cofactor>
    <text evidence="10">Binds 1 [4Fe-4S] cluster per subunit. The cluster is coordinated with 3 cysteines and an exchangeable S-adenosyl-L-methionine.</text>
</comment>